<dbReference type="InterPro" id="IPR045426">
    <property type="entry name" value="ADYC"/>
</dbReference>
<protein>
    <recommendedName>
        <fullName evidence="1">ADYC domain-containing protein</fullName>
    </recommendedName>
</protein>
<evidence type="ECO:0000313" key="2">
    <source>
        <dbReference type="EMBL" id="KYF54051.1"/>
    </source>
</evidence>
<evidence type="ECO:0000313" key="3">
    <source>
        <dbReference type="Proteomes" id="UP000075604"/>
    </source>
</evidence>
<reference evidence="2 3" key="1">
    <citation type="submission" date="2014-02" db="EMBL/GenBank/DDBJ databases">
        <title>The small core and large imbalanced accessory genome model reveals a collaborative survival strategy of Sorangium cellulosum strains in nature.</title>
        <authorList>
            <person name="Han K."/>
            <person name="Peng R."/>
            <person name="Blom J."/>
            <person name="Li Y.-Z."/>
        </authorList>
    </citation>
    <scope>NUCLEOTIDE SEQUENCE [LARGE SCALE GENOMIC DNA]</scope>
    <source>
        <strain evidence="2 3">So0157-18</strain>
    </source>
</reference>
<name>A0A150PEC6_SORCE</name>
<proteinExistence type="predicted"/>
<comment type="caution">
    <text evidence="2">The sequence shown here is derived from an EMBL/GenBank/DDBJ whole genome shotgun (WGS) entry which is preliminary data.</text>
</comment>
<dbReference type="Pfam" id="PF20032">
    <property type="entry name" value="ADYC"/>
    <property type="match status" value="1"/>
</dbReference>
<gene>
    <name evidence="2" type="ORF">BE04_25010</name>
</gene>
<dbReference type="EMBL" id="JELX01002856">
    <property type="protein sequence ID" value="KYF54051.1"/>
    <property type="molecule type" value="Genomic_DNA"/>
</dbReference>
<sequence>MPDGSAEARLFSGSMKVEELCAGLRGEHGGLQGRLVRGGCLENFTYVIAERDGSRVSPPSELPRTVRGFHHLSGTEVELRVEKSTTDTCIKDARGRSIDTPPLYTVWAKTSDQGDYNLCNGSKYQAHEERCPNEAAALEGRAIAVPGYWDKNGRHVATVEGQSVVTLACISGVAAKCVHWGYVPWATYPEGTGTKLAEHHEACVIAARARFRDNDTSYTCGGTFVDIFDNVGIRQEDTGSRAANFAFEGAWGAKELVCLKRPRYERCERLMDEIESGKRCQQDYDAGGTWPPGALLLTRSEPGKVAPRGKCPSTADLCTAP</sequence>
<dbReference type="Proteomes" id="UP000075604">
    <property type="component" value="Unassembled WGS sequence"/>
</dbReference>
<dbReference type="AlphaFoldDB" id="A0A150PEC6"/>
<accession>A0A150PEC6</accession>
<evidence type="ECO:0000259" key="1">
    <source>
        <dbReference type="Pfam" id="PF20032"/>
    </source>
</evidence>
<organism evidence="2 3">
    <name type="scientific">Sorangium cellulosum</name>
    <name type="common">Polyangium cellulosum</name>
    <dbReference type="NCBI Taxonomy" id="56"/>
    <lineage>
        <taxon>Bacteria</taxon>
        <taxon>Pseudomonadati</taxon>
        <taxon>Myxococcota</taxon>
        <taxon>Polyangia</taxon>
        <taxon>Polyangiales</taxon>
        <taxon>Polyangiaceae</taxon>
        <taxon>Sorangium</taxon>
    </lineage>
</organism>
<feature type="domain" description="ADYC" evidence="1">
    <location>
        <begin position="72"/>
        <end position="264"/>
    </location>
</feature>